<evidence type="ECO:0000313" key="2">
    <source>
        <dbReference type="EMBL" id="MBN4059524.1"/>
    </source>
</evidence>
<dbReference type="Proteomes" id="UP000724964">
    <property type="component" value="Unassembled WGS sequence"/>
</dbReference>
<keyword evidence="1" id="KW-0812">Transmembrane</keyword>
<sequence>MVIIRSGVEFWPGVVAAVATVSISANMGLVPISRRIMDLVPLAMISYAGYEAACIFRDGCFGPVSAIGLRPPGLTTTMLPTGWLMAAAVALAAIGVRALATRGYSP</sequence>
<accession>A0ABS3APS2</accession>
<evidence type="ECO:0000313" key="3">
    <source>
        <dbReference type="EMBL" id="MBN4059541.1"/>
    </source>
</evidence>
<keyword evidence="4" id="KW-1185">Reference proteome</keyword>
<keyword evidence="1" id="KW-0472">Membrane</keyword>
<feature type="transmembrane region" description="Helical" evidence="1">
    <location>
        <begin position="81"/>
        <end position="100"/>
    </location>
</feature>
<name>A0ABS3APS2_9ACTN</name>
<organism evidence="3 4">
    <name type="scientific">Acidimicrobium ferrooxidans</name>
    <dbReference type="NCBI Taxonomy" id="53635"/>
    <lineage>
        <taxon>Bacteria</taxon>
        <taxon>Bacillati</taxon>
        <taxon>Actinomycetota</taxon>
        <taxon>Acidimicrobiia</taxon>
        <taxon>Acidimicrobiales</taxon>
        <taxon>Acidimicrobiaceae</taxon>
        <taxon>Acidimicrobium</taxon>
    </lineage>
</organism>
<evidence type="ECO:0000256" key="1">
    <source>
        <dbReference type="SAM" id="Phobius"/>
    </source>
</evidence>
<evidence type="ECO:0000313" key="4">
    <source>
        <dbReference type="Proteomes" id="UP000724964"/>
    </source>
</evidence>
<dbReference type="EMBL" id="JAFIUH010000002">
    <property type="protein sequence ID" value="MBN4059524.1"/>
    <property type="molecule type" value="Genomic_DNA"/>
</dbReference>
<dbReference type="EMBL" id="JAFIUH010000002">
    <property type="protein sequence ID" value="MBN4059541.1"/>
    <property type="molecule type" value="Genomic_DNA"/>
</dbReference>
<gene>
    <name evidence="2" type="ORF">JYT35_00220</name>
    <name evidence="3" type="ORF">JYT35_00305</name>
</gene>
<protein>
    <submittedName>
        <fullName evidence="3">Uncharacterized protein</fullName>
    </submittedName>
</protein>
<proteinExistence type="predicted"/>
<reference evidence="3 4" key="1">
    <citation type="submission" date="2021-02" db="EMBL/GenBank/DDBJ databases">
        <title>Activity-based single-cell genomes from oceanic crustal fluid captures similar information to metagenomic and metatranscriptomic surveys with orders of magnitude less sampling.</title>
        <authorList>
            <person name="D'Angelo T.S."/>
            <person name="Orcutt B.N."/>
        </authorList>
    </citation>
    <scope>NUCLEOTIDE SEQUENCE [LARGE SCALE GENOMIC DNA]</scope>
    <source>
        <strain evidence="3">AH-315-J10</strain>
    </source>
</reference>
<feature type="non-terminal residue" evidence="3">
    <location>
        <position position="106"/>
    </location>
</feature>
<feature type="transmembrane region" description="Helical" evidence="1">
    <location>
        <begin position="12"/>
        <end position="32"/>
    </location>
</feature>
<keyword evidence="1" id="KW-1133">Transmembrane helix</keyword>
<comment type="caution">
    <text evidence="3">The sequence shown here is derived from an EMBL/GenBank/DDBJ whole genome shotgun (WGS) entry which is preliminary data.</text>
</comment>